<accession>A0A7X9FS47</accession>
<comment type="caution">
    <text evidence="1">The sequence shown here is derived from an EMBL/GenBank/DDBJ whole genome shotgun (WGS) entry which is preliminary data.</text>
</comment>
<protein>
    <submittedName>
        <fullName evidence="1">Uncharacterized protein</fullName>
    </submittedName>
</protein>
<sequence>MGYQSQGQSSDAKKGQAEELFRAKKLARLAYSNKPMNTGYGVIIQVHLVARLYSGKQIRGTSELRYFDSRVWLGCQYLGNNAFTFRGTRL</sequence>
<gene>
    <name evidence="1" type="ORF">GYA55_09010</name>
</gene>
<evidence type="ECO:0000313" key="1">
    <source>
        <dbReference type="EMBL" id="NMC63293.1"/>
    </source>
</evidence>
<organism evidence="1 2">
    <name type="scientific">SAR324 cluster bacterium</name>
    <dbReference type="NCBI Taxonomy" id="2024889"/>
    <lineage>
        <taxon>Bacteria</taxon>
        <taxon>Deltaproteobacteria</taxon>
        <taxon>SAR324 cluster</taxon>
    </lineage>
</organism>
<dbReference type="AlphaFoldDB" id="A0A7X9FS47"/>
<evidence type="ECO:0000313" key="2">
    <source>
        <dbReference type="Proteomes" id="UP000524246"/>
    </source>
</evidence>
<proteinExistence type="predicted"/>
<dbReference type="EMBL" id="JAAZON010000402">
    <property type="protein sequence ID" value="NMC63293.1"/>
    <property type="molecule type" value="Genomic_DNA"/>
</dbReference>
<reference evidence="1 2" key="1">
    <citation type="journal article" date="2020" name="Biotechnol. Biofuels">
        <title>New insights from the biogas microbiome by comprehensive genome-resolved metagenomics of nearly 1600 species originating from multiple anaerobic digesters.</title>
        <authorList>
            <person name="Campanaro S."/>
            <person name="Treu L."/>
            <person name="Rodriguez-R L.M."/>
            <person name="Kovalovszki A."/>
            <person name="Ziels R.M."/>
            <person name="Maus I."/>
            <person name="Zhu X."/>
            <person name="Kougias P.G."/>
            <person name="Basile A."/>
            <person name="Luo G."/>
            <person name="Schluter A."/>
            <person name="Konstantinidis K.T."/>
            <person name="Angelidaki I."/>
        </authorList>
    </citation>
    <scope>NUCLEOTIDE SEQUENCE [LARGE SCALE GENOMIC DNA]</scope>
    <source>
        <strain evidence="1">AS27yjCOA_65</strain>
    </source>
</reference>
<name>A0A7X9FS47_9DELT</name>
<dbReference type="Proteomes" id="UP000524246">
    <property type="component" value="Unassembled WGS sequence"/>
</dbReference>